<protein>
    <recommendedName>
        <fullName evidence="3">Lipoprotein</fullName>
    </recommendedName>
</protein>
<dbReference type="STRING" id="203119.Cthe_1836"/>
<gene>
    <name evidence="1" type="ordered locus">Cthe_1836</name>
</gene>
<reference evidence="2" key="1">
    <citation type="submission" date="2007-02" db="EMBL/GenBank/DDBJ databases">
        <title>Complete sequence of Clostridium thermocellum ATCC 27405.</title>
        <authorList>
            <consortium name="US DOE Joint Genome Institute"/>
            <person name="Copeland A."/>
            <person name="Lucas S."/>
            <person name="Lapidus A."/>
            <person name="Barry K."/>
            <person name="Detter J.C."/>
            <person name="Glavina del Rio T."/>
            <person name="Hammon N."/>
            <person name="Israni S."/>
            <person name="Dalin E."/>
            <person name="Tice H."/>
            <person name="Pitluck S."/>
            <person name="Chertkov O."/>
            <person name="Brettin T."/>
            <person name="Bruce D."/>
            <person name="Han C."/>
            <person name="Tapia R."/>
            <person name="Gilna P."/>
            <person name="Schmutz J."/>
            <person name="Larimer F."/>
            <person name="Land M."/>
            <person name="Hauser L."/>
            <person name="Kyrpides N."/>
            <person name="Mikhailova N."/>
            <person name="Wu J.H.D."/>
            <person name="Newcomb M."/>
            <person name="Richardson P."/>
        </authorList>
    </citation>
    <scope>NUCLEOTIDE SEQUENCE [LARGE SCALE GENOMIC DNA]</scope>
    <source>
        <strain evidence="2">ATCC 27405 / DSM 1237 / JCM 9322 / NBRC 103400 / NCIMB 10682 / NRRL B-4536 / VPI 7372</strain>
    </source>
</reference>
<dbReference type="AlphaFoldDB" id="A3DGH8"/>
<evidence type="ECO:0000313" key="2">
    <source>
        <dbReference type="Proteomes" id="UP000002145"/>
    </source>
</evidence>
<evidence type="ECO:0000313" key="1">
    <source>
        <dbReference type="EMBL" id="ABN53057.1"/>
    </source>
</evidence>
<dbReference type="EMBL" id="CP000568">
    <property type="protein sequence ID" value="ABN53057.1"/>
    <property type="molecule type" value="Genomic_DNA"/>
</dbReference>
<name>A3DGH8_ACET2</name>
<dbReference type="KEGG" id="cth:Cthe_1836"/>
<dbReference type="Proteomes" id="UP000002145">
    <property type="component" value="Chromosome"/>
</dbReference>
<dbReference type="PROSITE" id="PS51257">
    <property type="entry name" value="PROKAR_LIPOPROTEIN"/>
    <property type="match status" value="1"/>
</dbReference>
<evidence type="ECO:0008006" key="3">
    <source>
        <dbReference type="Google" id="ProtNLM"/>
    </source>
</evidence>
<keyword evidence="2" id="KW-1185">Reference proteome</keyword>
<reference evidence="1 2" key="2">
    <citation type="journal article" date="2013" name="Biotechnol. Biofuels">
        <title>Global transcriptome analysis of Clostridium thermocellum ATCC 27405 during growth on dilute acid pretreated Populus and switchgrass.</title>
        <authorList>
            <person name="Wilson C.M."/>
            <person name="Rodriguez M.Jr."/>
            <person name="Johnson C.M."/>
            <person name="Martin S.L."/>
            <person name="Chu T.M."/>
            <person name="Wolfinger R.D."/>
            <person name="Hauser L.J."/>
            <person name="Land M.L."/>
            <person name="Klingeman D.M."/>
            <person name="Syed M.H."/>
            <person name="Ragauskas A.J."/>
            <person name="Tschaplinski T.J."/>
            <person name="Mielenz J.R."/>
            <person name="Brown S.D."/>
        </authorList>
    </citation>
    <scope>NUCLEOTIDE SEQUENCE [LARGE SCALE GENOMIC DNA]</scope>
    <source>
        <strain evidence="2">ATCC 27405 / DSM 1237 / JCM 9322 / NBRC 103400 / NCIMB 10682 / NRRL B-4536 / VPI 7372</strain>
    </source>
</reference>
<dbReference type="HOGENOM" id="CLU_072055_0_0_9"/>
<dbReference type="eggNOG" id="ENOG502Z88F">
    <property type="taxonomic scope" value="Bacteria"/>
</dbReference>
<organism evidence="1 2">
    <name type="scientific">Acetivibrio thermocellus (strain ATCC 27405 / DSM 1237 / JCM 9322 / NBRC 103400 / NCIMB 10682 / NRRL B-4536 / VPI 7372)</name>
    <name type="common">Clostridium thermocellum</name>
    <dbReference type="NCBI Taxonomy" id="203119"/>
    <lineage>
        <taxon>Bacteria</taxon>
        <taxon>Bacillati</taxon>
        <taxon>Bacillota</taxon>
        <taxon>Clostridia</taxon>
        <taxon>Eubacteriales</taxon>
        <taxon>Oscillospiraceae</taxon>
        <taxon>Acetivibrio</taxon>
    </lineage>
</organism>
<accession>A3DGH8</accession>
<proteinExistence type="predicted"/>
<sequence>MTMEFNKKYFVKTAPLVLSIGIFMGGIFAGCGPVKTRGGVNDVNLQESDMPAANNEPREERIMENFRALAKTGAKLPEVIDFLDENISVVSKEKAAEMLDRLEKLQQEFLPNIEKRFYNDETIQVKMSEVYTQGFDLGKVYEIEDEKVRELLSKTKNSGYRVETAEGMFFPVIDYEVYKKYSEYVTEDVKEYINIMAEESNNPPAKDAALVVGWDEVLKRALNQEKFIKRYEDSAKVGKVKELYRKYLTFTLFGLNNTPLFEYNSKVMDAGAKEAYIKFLESENSGGFYEVVKDYMKVLDKNGYKLTDEVAEFRENLVEKSK</sequence>